<organism evidence="2 3">
    <name type="scientific">Gloeophyllum trabeum (strain ATCC 11539 / FP-39264 / Madison 617)</name>
    <name type="common">Brown rot fungus</name>
    <dbReference type="NCBI Taxonomy" id="670483"/>
    <lineage>
        <taxon>Eukaryota</taxon>
        <taxon>Fungi</taxon>
        <taxon>Dikarya</taxon>
        <taxon>Basidiomycota</taxon>
        <taxon>Agaricomycotina</taxon>
        <taxon>Agaricomycetes</taxon>
        <taxon>Gloeophyllales</taxon>
        <taxon>Gloeophyllaceae</taxon>
        <taxon>Gloeophyllum</taxon>
    </lineage>
</organism>
<evidence type="ECO:0000259" key="1">
    <source>
        <dbReference type="PROSITE" id="PS51186"/>
    </source>
</evidence>
<sequence>MARAVLAAGTLHGEYYGATDSSGQILGFILAIPPGRDLFSTEVERELGFNEFMDKLSDAGKEYFKTTYTNKFHELVEESLGPKGNLKSFWIYMVMVRPEYQRKGIARALMGLLREKASSLGHPVALSTTNPNNVVVYQKMGFVLKGQAIMPSPWADWPIYVLSTS</sequence>
<evidence type="ECO:0000313" key="3">
    <source>
        <dbReference type="Proteomes" id="UP000030669"/>
    </source>
</evidence>
<protein>
    <recommendedName>
        <fullName evidence="1">N-acetyltransferase domain-containing protein</fullName>
    </recommendedName>
</protein>
<dbReference type="PROSITE" id="PS51186">
    <property type="entry name" value="GNAT"/>
    <property type="match status" value="1"/>
</dbReference>
<name>S7Q7F1_GLOTA</name>
<dbReference type="KEGG" id="gtr:GLOTRDRAFT_129653"/>
<dbReference type="CDD" id="cd04301">
    <property type="entry name" value="NAT_SF"/>
    <property type="match status" value="1"/>
</dbReference>
<dbReference type="HOGENOM" id="CLU_086106_1_1_1"/>
<dbReference type="Proteomes" id="UP000030669">
    <property type="component" value="Unassembled WGS sequence"/>
</dbReference>
<proteinExistence type="predicted"/>
<dbReference type="PANTHER" id="PTHR42791">
    <property type="entry name" value="GNAT FAMILY ACETYLTRANSFERASE"/>
    <property type="match status" value="1"/>
</dbReference>
<dbReference type="PANTHER" id="PTHR42791:SF1">
    <property type="entry name" value="N-ACETYLTRANSFERASE DOMAIN-CONTAINING PROTEIN"/>
    <property type="match status" value="1"/>
</dbReference>
<dbReference type="InterPro" id="IPR016181">
    <property type="entry name" value="Acyl_CoA_acyltransferase"/>
</dbReference>
<dbReference type="InterPro" id="IPR052523">
    <property type="entry name" value="Trichothecene_AcTrans"/>
</dbReference>
<accession>S7Q7F1</accession>
<dbReference type="Pfam" id="PF13508">
    <property type="entry name" value="Acetyltransf_7"/>
    <property type="match status" value="1"/>
</dbReference>
<dbReference type="STRING" id="670483.S7Q7F1"/>
<feature type="domain" description="N-acetyltransferase" evidence="1">
    <location>
        <begin position="90"/>
        <end position="163"/>
    </location>
</feature>
<dbReference type="InterPro" id="IPR000182">
    <property type="entry name" value="GNAT_dom"/>
</dbReference>
<keyword evidence="3" id="KW-1185">Reference proteome</keyword>
<dbReference type="SUPFAM" id="SSF55729">
    <property type="entry name" value="Acyl-CoA N-acyltransferases (Nat)"/>
    <property type="match status" value="1"/>
</dbReference>
<dbReference type="AlphaFoldDB" id="S7Q7F1"/>
<gene>
    <name evidence="2" type="ORF">GLOTRDRAFT_129653</name>
</gene>
<reference evidence="2 3" key="1">
    <citation type="journal article" date="2012" name="Science">
        <title>The Paleozoic origin of enzymatic lignin decomposition reconstructed from 31 fungal genomes.</title>
        <authorList>
            <person name="Floudas D."/>
            <person name="Binder M."/>
            <person name="Riley R."/>
            <person name="Barry K."/>
            <person name="Blanchette R.A."/>
            <person name="Henrissat B."/>
            <person name="Martinez A.T."/>
            <person name="Otillar R."/>
            <person name="Spatafora J.W."/>
            <person name="Yadav J.S."/>
            <person name="Aerts A."/>
            <person name="Benoit I."/>
            <person name="Boyd A."/>
            <person name="Carlson A."/>
            <person name="Copeland A."/>
            <person name="Coutinho P.M."/>
            <person name="de Vries R.P."/>
            <person name="Ferreira P."/>
            <person name="Findley K."/>
            <person name="Foster B."/>
            <person name="Gaskell J."/>
            <person name="Glotzer D."/>
            <person name="Gorecki P."/>
            <person name="Heitman J."/>
            <person name="Hesse C."/>
            <person name="Hori C."/>
            <person name="Igarashi K."/>
            <person name="Jurgens J.A."/>
            <person name="Kallen N."/>
            <person name="Kersten P."/>
            <person name="Kohler A."/>
            <person name="Kuees U."/>
            <person name="Kumar T.K.A."/>
            <person name="Kuo A."/>
            <person name="LaButti K."/>
            <person name="Larrondo L.F."/>
            <person name="Lindquist E."/>
            <person name="Ling A."/>
            <person name="Lombard V."/>
            <person name="Lucas S."/>
            <person name="Lundell T."/>
            <person name="Martin R."/>
            <person name="McLaughlin D.J."/>
            <person name="Morgenstern I."/>
            <person name="Morin E."/>
            <person name="Murat C."/>
            <person name="Nagy L.G."/>
            <person name="Nolan M."/>
            <person name="Ohm R.A."/>
            <person name="Patyshakuliyeva A."/>
            <person name="Rokas A."/>
            <person name="Ruiz-Duenas F.J."/>
            <person name="Sabat G."/>
            <person name="Salamov A."/>
            <person name="Samejima M."/>
            <person name="Schmutz J."/>
            <person name="Slot J.C."/>
            <person name="St John F."/>
            <person name="Stenlid J."/>
            <person name="Sun H."/>
            <person name="Sun S."/>
            <person name="Syed K."/>
            <person name="Tsang A."/>
            <person name="Wiebenga A."/>
            <person name="Young D."/>
            <person name="Pisabarro A."/>
            <person name="Eastwood D.C."/>
            <person name="Martin F."/>
            <person name="Cullen D."/>
            <person name="Grigoriev I.V."/>
            <person name="Hibbett D.S."/>
        </authorList>
    </citation>
    <scope>NUCLEOTIDE SEQUENCE [LARGE SCALE GENOMIC DNA]</scope>
    <source>
        <strain evidence="2 3">ATCC 11539</strain>
    </source>
</reference>
<evidence type="ECO:0000313" key="2">
    <source>
        <dbReference type="EMBL" id="EPQ55378.1"/>
    </source>
</evidence>
<dbReference type="OMA" id="SETQEWW"/>
<dbReference type="Gene3D" id="3.40.630.30">
    <property type="match status" value="1"/>
</dbReference>
<dbReference type="OrthoDB" id="61113at2759"/>
<dbReference type="eggNOG" id="ENOG502RR34">
    <property type="taxonomic scope" value="Eukaryota"/>
</dbReference>
<dbReference type="RefSeq" id="XP_007866508.1">
    <property type="nucleotide sequence ID" value="XM_007868317.1"/>
</dbReference>
<dbReference type="GeneID" id="19301979"/>
<dbReference type="EMBL" id="KB469302">
    <property type="protein sequence ID" value="EPQ55378.1"/>
    <property type="molecule type" value="Genomic_DNA"/>
</dbReference>
<dbReference type="GO" id="GO:0016747">
    <property type="term" value="F:acyltransferase activity, transferring groups other than amino-acyl groups"/>
    <property type="evidence" value="ECO:0007669"/>
    <property type="project" value="InterPro"/>
</dbReference>